<name>A0A4T0FKP8_9BASI</name>
<organism evidence="1 2">
    <name type="scientific">Wallemia hederae</name>
    <dbReference type="NCBI Taxonomy" id="1540922"/>
    <lineage>
        <taxon>Eukaryota</taxon>
        <taxon>Fungi</taxon>
        <taxon>Dikarya</taxon>
        <taxon>Basidiomycota</taxon>
        <taxon>Wallemiomycotina</taxon>
        <taxon>Wallemiomycetes</taxon>
        <taxon>Wallemiales</taxon>
        <taxon>Wallemiaceae</taxon>
        <taxon>Wallemia</taxon>
    </lineage>
</organism>
<comment type="caution">
    <text evidence="1">The sequence shown here is derived from an EMBL/GenBank/DDBJ whole genome shotgun (WGS) entry which is preliminary data.</text>
</comment>
<reference evidence="1 2" key="1">
    <citation type="submission" date="2019-03" db="EMBL/GenBank/DDBJ databases">
        <title>Sequencing 23 genomes of Wallemia ichthyophaga.</title>
        <authorList>
            <person name="Gostincar C."/>
        </authorList>
    </citation>
    <scope>NUCLEOTIDE SEQUENCE [LARGE SCALE GENOMIC DNA]</scope>
    <source>
        <strain evidence="1 2">EXF-5753</strain>
    </source>
</reference>
<evidence type="ECO:0000313" key="2">
    <source>
        <dbReference type="Proteomes" id="UP000310189"/>
    </source>
</evidence>
<evidence type="ECO:0000313" key="1">
    <source>
        <dbReference type="EMBL" id="TIA89107.1"/>
    </source>
</evidence>
<dbReference type="Proteomes" id="UP000310189">
    <property type="component" value="Unassembled WGS sequence"/>
</dbReference>
<dbReference type="OrthoDB" id="10453622at2759"/>
<keyword evidence="2" id="KW-1185">Reference proteome</keyword>
<sequence>MNQASHASQVIKPVSLSQVDVSSIPEAYRAGKKAVQQEKERIVDVFIAKQANNELPANLLVRRDGGRAANDGIKTEVREELRKYMRTL</sequence>
<proteinExistence type="predicted"/>
<accession>A0A4T0FKP8</accession>
<gene>
    <name evidence="1" type="ORF">E3P99_02225</name>
</gene>
<dbReference type="EMBL" id="SPNW01000030">
    <property type="protein sequence ID" value="TIA89107.1"/>
    <property type="molecule type" value="Genomic_DNA"/>
</dbReference>
<protein>
    <submittedName>
        <fullName evidence="1">Uncharacterized protein</fullName>
    </submittedName>
</protein>
<dbReference type="AlphaFoldDB" id="A0A4T0FKP8"/>